<name>A0A9P6AEM7_9AGAM</name>
<evidence type="ECO:0000313" key="2">
    <source>
        <dbReference type="Proteomes" id="UP000886523"/>
    </source>
</evidence>
<comment type="caution">
    <text evidence="1">The sequence shown here is derived from an EMBL/GenBank/DDBJ whole genome shotgun (WGS) entry which is preliminary data.</text>
</comment>
<gene>
    <name evidence="1" type="ORF">BS47DRAFT_699532</name>
</gene>
<dbReference type="EMBL" id="MU129254">
    <property type="protein sequence ID" value="KAF9504182.1"/>
    <property type="molecule type" value="Genomic_DNA"/>
</dbReference>
<dbReference type="Proteomes" id="UP000886523">
    <property type="component" value="Unassembled WGS sequence"/>
</dbReference>
<accession>A0A9P6AEM7</accession>
<evidence type="ECO:0000313" key="1">
    <source>
        <dbReference type="EMBL" id="KAF9504182.1"/>
    </source>
</evidence>
<proteinExistence type="predicted"/>
<sequence>MDPGSSVYFWLDDASSSRTNSDFERRSSCKTLLRHYRRYSCEGHGSENPTTDRRERCWFRATEPCWLTLHCCLKRYLPVSGDTVRVEFGNTRRGMPASYPPFRIHRVLGAYVLRNLFWHPS</sequence>
<dbReference type="AlphaFoldDB" id="A0A9P6AEM7"/>
<keyword evidence="2" id="KW-1185">Reference proteome</keyword>
<protein>
    <submittedName>
        <fullName evidence="1">Uncharacterized protein</fullName>
    </submittedName>
</protein>
<reference evidence="1" key="1">
    <citation type="journal article" date="2020" name="Nat. Commun.">
        <title>Large-scale genome sequencing of mycorrhizal fungi provides insights into the early evolution of symbiotic traits.</title>
        <authorList>
            <person name="Miyauchi S."/>
            <person name="Kiss E."/>
            <person name="Kuo A."/>
            <person name="Drula E."/>
            <person name="Kohler A."/>
            <person name="Sanchez-Garcia M."/>
            <person name="Morin E."/>
            <person name="Andreopoulos B."/>
            <person name="Barry K.W."/>
            <person name="Bonito G."/>
            <person name="Buee M."/>
            <person name="Carver A."/>
            <person name="Chen C."/>
            <person name="Cichocki N."/>
            <person name="Clum A."/>
            <person name="Culley D."/>
            <person name="Crous P.W."/>
            <person name="Fauchery L."/>
            <person name="Girlanda M."/>
            <person name="Hayes R.D."/>
            <person name="Keri Z."/>
            <person name="LaButti K."/>
            <person name="Lipzen A."/>
            <person name="Lombard V."/>
            <person name="Magnuson J."/>
            <person name="Maillard F."/>
            <person name="Murat C."/>
            <person name="Nolan M."/>
            <person name="Ohm R.A."/>
            <person name="Pangilinan J."/>
            <person name="Pereira M.F."/>
            <person name="Perotto S."/>
            <person name="Peter M."/>
            <person name="Pfister S."/>
            <person name="Riley R."/>
            <person name="Sitrit Y."/>
            <person name="Stielow J.B."/>
            <person name="Szollosi G."/>
            <person name="Zifcakova L."/>
            <person name="Stursova M."/>
            <person name="Spatafora J.W."/>
            <person name="Tedersoo L."/>
            <person name="Vaario L.M."/>
            <person name="Yamada A."/>
            <person name="Yan M."/>
            <person name="Wang P."/>
            <person name="Xu J."/>
            <person name="Bruns T."/>
            <person name="Baldrian P."/>
            <person name="Vilgalys R."/>
            <person name="Dunand C."/>
            <person name="Henrissat B."/>
            <person name="Grigoriev I.V."/>
            <person name="Hibbett D."/>
            <person name="Nagy L.G."/>
            <person name="Martin F.M."/>
        </authorList>
    </citation>
    <scope>NUCLEOTIDE SEQUENCE</scope>
    <source>
        <strain evidence="1">UP504</strain>
    </source>
</reference>
<organism evidence="1 2">
    <name type="scientific">Hydnum rufescens UP504</name>
    <dbReference type="NCBI Taxonomy" id="1448309"/>
    <lineage>
        <taxon>Eukaryota</taxon>
        <taxon>Fungi</taxon>
        <taxon>Dikarya</taxon>
        <taxon>Basidiomycota</taxon>
        <taxon>Agaricomycotina</taxon>
        <taxon>Agaricomycetes</taxon>
        <taxon>Cantharellales</taxon>
        <taxon>Hydnaceae</taxon>
        <taxon>Hydnum</taxon>
    </lineage>
</organism>